<protein>
    <submittedName>
        <fullName evidence="2">Uncharacterized protein</fullName>
    </submittedName>
</protein>
<dbReference type="HOGENOM" id="CLU_023752_1_0_1"/>
<reference evidence="2 3" key="1">
    <citation type="submission" date="2014-04" db="EMBL/GenBank/DDBJ databases">
        <authorList>
            <consortium name="DOE Joint Genome Institute"/>
            <person name="Kuo A."/>
            <person name="Kohler A."/>
            <person name="Costa M.D."/>
            <person name="Nagy L.G."/>
            <person name="Floudas D."/>
            <person name="Copeland A."/>
            <person name="Barry K.W."/>
            <person name="Cichocki N."/>
            <person name="Veneault-Fourrey C."/>
            <person name="LaButti K."/>
            <person name="Lindquist E.A."/>
            <person name="Lipzen A."/>
            <person name="Lundell T."/>
            <person name="Morin E."/>
            <person name="Murat C."/>
            <person name="Sun H."/>
            <person name="Tunlid A."/>
            <person name="Henrissat B."/>
            <person name="Grigoriev I.V."/>
            <person name="Hibbett D.S."/>
            <person name="Martin F."/>
            <person name="Nordberg H.P."/>
            <person name="Cantor M.N."/>
            <person name="Hua S.X."/>
        </authorList>
    </citation>
    <scope>NUCLEOTIDE SEQUENCE [LARGE SCALE GENOMIC DNA]</scope>
    <source>
        <strain evidence="2 3">Marx 270</strain>
    </source>
</reference>
<keyword evidence="1" id="KW-0175">Coiled coil</keyword>
<organism evidence="2 3">
    <name type="scientific">Pisolithus tinctorius Marx 270</name>
    <dbReference type="NCBI Taxonomy" id="870435"/>
    <lineage>
        <taxon>Eukaryota</taxon>
        <taxon>Fungi</taxon>
        <taxon>Dikarya</taxon>
        <taxon>Basidiomycota</taxon>
        <taxon>Agaricomycotina</taxon>
        <taxon>Agaricomycetes</taxon>
        <taxon>Agaricomycetidae</taxon>
        <taxon>Boletales</taxon>
        <taxon>Sclerodermatineae</taxon>
        <taxon>Pisolithaceae</taxon>
        <taxon>Pisolithus</taxon>
    </lineage>
</organism>
<proteinExistence type="predicted"/>
<accession>A0A0C3JKA2</accession>
<evidence type="ECO:0000256" key="1">
    <source>
        <dbReference type="SAM" id="Coils"/>
    </source>
</evidence>
<evidence type="ECO:0000313" key="3">
    <source>
        <dbReference type="Proteomes" id="UP000054217"/>
    </source>
</evidence>
<reference evidence="3" key="2">
    <citation type="submission" date="2015-01" db="EMBL/GenBank/DDBJ databases">
        <title>Evolutionary Origins and Diversification of the Mycorrhizal Mutualists.</title>
        <authorList>
            <consortium name="DOE Joint Genome Institute"/>
            <consortium name="Mycorrhizal Genomics Consortium"/>
            <person name="Kohler A."/>
            <person name="Kuo A."/>
            <person name="Nagy L.G."/>
            <person name="Floudas D."/>
            <person name="Copeland A."/>
            <person name="Barry K.W."/>
            <person name="Cichocki N."/>
            <person name="Veneault-Fourrey C."/>
            <person name="LaButti K."/>
            <person name="Lindquist E.A."/>
            <person name="Lipzen A."/>
            <person name="Lundell T."/>
            <person name="Morin E."/>
            <person name="Murat C."/>
            <person name="Riley R."/>
            <person name="Ohm R."/>
            <person name="Sun H."/>
            <person name="Tunlid A."/>
            <person name="Henrissat B."/>
            <person name="Grigoriev I.V."/>
            <person name="Hibbett D.S."/>
            <person name="Martin F."/>
        </authorList>
    </citation>
    <scope>NUCLEOTIDE SEQUENCE [LARGE SCALE GENOMIC DNA]</scope>
    <source>
        <strain evidence="3">Marx 270</strain>
    </source>
</reference>
<dbReference type="SUPFAM" id="SSF52047">
    <property type="entry name" value="RNI-like"/>
    <property type="match status" value="1"/>
</dbReference>
<dbReference type="EMBL" id="KN832020">
    <property type="protein sequence ID" value="KIN98016.1"/>
    <property type="molecule type" value="Genomic_DNA"/>
</dbReference>
<dbReference type="InterPro" id="IPR032675">
    <property type="entry name" value="LRR_dom_sf"/>
</dbReference>
<dbReference type="OrthoDB" id="2616303at2759"/>
<dbReference type="InParanoid" id="A0A0C3JKA2"/>
<gene>
    <name evidence="2" type="ORF">M404DRAFT_866061</name>
</gene>
<dbReference type="Gene3D" id="3.80.10.10">
    <property type="entry name" value="Ribonuclease Inhibitor"/>
    <property type="match status" value="1"/>
</dbReference>
<evidence type="ECO:0000313" key="2">
    <source>
        <dbReference type="EMBL" id="KIN98016.1"/>
    </source>
</evidence>
<name>A0A0C3JKA2_PISTI</name>
<dbReference type="AlphaFoldDB" id="A0A0C3JKA2"/>
<sequence>MDEITQARAELARLESAVRSRLDEMLAARKAVEVQRAQIKEFNNQRPPKIHRLSDELLVQIFGLAMVCRENRMFTDHVGLDQRRRNLVGVSRHWREVILITPILWRDIYLTSRQDQCVLESQLMRSQGVLLDVTIRTDMANYSTIVALLRHLRPTTNHWRSLYIYNGPSNIPNFSAILHELSKLEFPALADIYIQMYHPKSIYLVLQRPLPSAPALKHLTLQSFVPASPLETPELEFEHFDIPPLLLFRTSSASIITLSLTGNADVWMLGRNTIHFPLLEELLLNNLCTAPFLEAIIAPKLEHFHLMDHKCQWEAFSLFGSKFSNVYHLDLTINGKSISADVFNGIAFCQAFPNTRHAEFSSIKDLHPLVTPIPSPGKFVGSQTPANSWASLESLGIFIPEDFRNHIEKFDQLTQWLEMRQESGLPKLHVKFTGNPNVPLNPTDLSLLFSKVKNRCILEYCLPLSLRPIDSMRSKRGEEVLGIW</sequence>
<dbReference type="Proteomes" id="UP000054217">
    <property type="component" value="Unassembled WGS sequence"/>
</dbReference>
<keyword evidence="3" id="KW-1185">Reference proteome</keyword>
<feature type="coiled-coil region" evidence="1">
    <location>
        <begin position="4"/>
        <end position="45"/>
    </location>
</feature>